<organism evidence="7 8">
    <name type="scientific">Nepenthes gracilis</name>
    <name type="common">Slender pitcher plant</name>
    <dbReference type="NCBI Taxonomy" id="150966"/>
    <lineage>
        <taxon>Eukaryota</taxon>
        <taxon>Viridiplantae</taxon>
        <taxon>Streptophyta</taxon>
        <taxon>Embryophyta</taxon>
        <taxon>Tracheophyta</taxon>
        <taxon>Spermatophyta</taxon>
        <taxon>Magnoliopsida</taxon>
        <taxon>eudicotyledons</taxon>
        <taxon>Gunneridae</taxon>
        <taxon>Pentapetalae</taxon>
        <taxon>Caryophyllales</taxon>
        <taxon>Nepenthaceae</taxon>
        <taxon>Nepenthes</taxon>
    </lineage>
</organism>
<proteinExistence type="predicted"/>
<feature type="domain" description="BAH" evidence="5">
    <location>
        <begin position="1"/>
        <end position="101"/>
    </location>
</feature>
<evidence type="ECO:0000313" key="7">
    <source>
        <dbReference type="EMBL" id="GMH01302.1"/>
    </source>
</evidence>
<dbReference type="EMBL" id="BSYO01000002">
    <property type="protein sequence ID" value="GMH01302.1"/>
    <property type="molecule type" value="Genomic_DNA"/>
</dbReference>
<dbReference type="SUPFAM" id="SSF47676">
    <property type="entry name" value="Conserved domain common to transcription factors TFIIS, elongin A, CRSP70"/>
    <property type="match status" value="1"/>
</dbReference>
<dbReference type="PROSITE" id="PS51319">
    <property type="entry name" value="TFIIS_N"/>
    <property type="match status" value="1"/>
</dbReference>
<sequence>MVAEAETGENAWLLCMGGKANSFYKDGHKISVVKLGKDVALEAALNEVFYSFHQDVIPYASLLHPCKVAFLPRSVELPSGVSSFLCRRVYDIANKCLWWLTDQDYINDRQEEVDQLLHKTQAQMHAAFQQQQSIQSPKSLNGPTATSLLKQNPESMQNSTNFSSQTKRKKKDHGDQSTEPIKREHALRSDNEDSGQLRSESMLKFEIAKLAKKGGLVDSEAVERLVQLMQAEKPEKKIDFACRSMLVGIISATEKFDCLGQFVQLRGLPVLDEWLQEVHKGKGGDSSSPIDGDKSLDDFVLVLLCALDKLPVNLNALQTCNIGRSVNHLRSYKNSEIQKKARSLVDTWKKRVEAEIHINDAKSGSTQAVPWPTRSSRHEASHVGNWHFIGSFEAATRSSVTQLSSSKSASVKLISGETTPKAASVSLGTQKPTSSPASTTSNVKDGQTRIAVADGSSSTFQAMAREERSSSSQSHISQCSSDHARNAVPSGKEDARSSTAGSRSMNKITNSGSMHQKPGNSLQGTPVNVVHRESGSSQNYSLARISASEKLSQSVITCENNIDTHVVESINHKLIVKIPNPNQGCSHSQSINGGPIEDSSGRNSRASSPDLSEKHEQSDIHLREKSENHQGDGLPAAPPDKRHSRPGSDAAKSPDVSQIANLSSGNGMESRKSIESSFSSINVLIESCIKPTEANASAAVADDAGMNLLASVAARVMCGDGTVSPTLLPQRKDVVVDSSCADYDGISQVNDRKLRRYSSMSGEDLQQNRIPSMNTNGHLDKSVADACMPASLACTVKTNGSGGVAGQFQIKNAGLKDESHDQVPDTRQRSDSSLADEDKIKGNPPHKETQKRPPEELSSFPSPNFETEIYNANHKLNDNLPVMHQPPSLDTCSESISTNEQPMVSSAAHEDLDTENSGVRKAEITDNIDSCSHVDLGGMQENYNSQTPLKEQSDFCSVASYQKTMSKDENLQSKGTLNVHSGQSAIQISSSAFVAHDREQHLSTKDSNMVVKYEEHDESTSRNADACSLSPAGVSEMDAKLEFDLNEGLDDGKNGEPANLLAPCCLASVSVSSPLHFPVSSAADGLPACITVAAPARGPFVPPKDLLRNKSELQWKGSAATSAFHPAEPRMGIEMPLGTCKASLPDATDCKQARPLDIDLNVVDERILQDIGFQNTTQEMDNKSDNKNGCCLTNVLMGSASLLCYRGFDLDLNRIDEASELGQQSPPNVRRFEFSASPIKSLSRDFDLNNGPAVDELTVEPLLYSQHTRGDLPLQPPFGLRMNSTGMGNLSAWSLPGATYSAVTTPSVFPDIGLRPFPSVGIGGGQQGILGGPNMNMSFNSDAYRGSMLSSSPALPFPSASFQYSVFPFGTSFPLPTCTLSVGSAAFLDPLSAGQLCPPTVPTQLLGASAVSSQYPRHCIGSLTGVINKVGVENSQKWGRRQSLDLNSGPECPDVGGRDDVQSLAPRQLLAEHSTAPLEACMLKLYIRTSFGSFQLLAEHPEKPLART</sequence>
<evidence type="ECO:0000256" key="1">
    <source>
        <dbReference type="ARBA" id="ARBA00004123"/>
    </source>
</evidence>
<dbReference type="InterPro" id="IPR035441">
    <property type="entry name" value="TFIIS/LEDGF_dom_sf"/>
</dbReference>
<dbReference type="GO" id="GO:0005634">
    <property type="term" value="C:nucleus"/>
    <property type="evidence" value="ECO:0007669"/>
    <property type="project" value="UniProtKB-SubCell"/>
</dbReference>
<keyword evidence="2 3" id="KW-0539">Nucleus</keyword>
<name>A0AAD3XD16_NEPGR</name>
<evidence type="ECO:0000259" key="5">
    <source>
        <dbReference type="PROSITE" id="PS51038"/>
    </source>
</evidence>
<feature type="compositionally biased region" description="Basic and acidic residues" evidence="4">
    <location>
        <begin position="814"/>
        <end position="855"/>
    </location>
</feature>
<dbReference type="PANTHER" id="PTHR46548:SF1">
    <property type="entry name" value="BAH AND TFIIS DOMAIN-CONTAINING PROTEIN-RELATED"/>
    <property type="match status" value="1"/>
</dbReference>
<feature type="compositionally biased region" description="Low complexity" evidence="4">
    <location>
        <begin position="470"/>
        <end position="481"/>
    </location>
</feature>
<keyword evidence="8" id="KW-1185">Reference proteome</keyword>
<feature type="compositionally biased region" description="Polar residues" evidence="4">
    <location>
        <begin position="581"/>
        <end position="592"/>
    </location>
</feature>
<dbReference type="Proteomes" id="UP001279734">
    <property type="component" value="Unassembled WGS sequence"/>
</dbReference>
<feature type="compositionally biased region" description="Basic and acidic residues" evidence="4">
    <location>
        <begin position="172"/>
        <end position="191"/>
    </location>
</feature>
<dbReference type="CDD" id="cd00183">
    <property type="entry name" value="TFIIS_I"/>
    <property type="match status" value="1"/>
</dbReference>
<comment type="subcellular location">
    <subcellularLocation>
        <location evidence="1 3">Nucleus</location>
    </subcellularLocation>
</comment>
<dbReference type="Pfam" id="PF08711">
    <property type="entry name" value="Med26"/>
    <property type="match status" value="1"/>
</dbReference>
<dbReference type="SMART" id="SM00509">
    <property type="entry name" value="TFS2N"/>
    <property type="match status" value="1"/>
</dbReference>
<gene>
    <name evidence="7" type="ORF">Nepgr_003141</name>
</gene>
<feature type="region of interest" description="Disordered" evidence="4">
    <location>
        <begin position="581"/>
        <end position="671"/>
    </location>
</feature>
<dbReference type="GO" id="GO:0003682">
    <property type="term" value="F:chromatin binding"/>
    <property type="evidence" value="ECO:0007669"/>
    <property type="project" value="InterPro"/>
</dbReference>
<evidence type="ECO:0000256" key="4">
    <source>
        <dbReference type="SAM" id="MobiDB-lite"/>
    </source>
</evidence>
<reference evidence="7" key="1">
    <citation type="submission" date="2023-05" db="EMBL/GenBank/DDBJ databases">
        <title>Nepenthes gracilis genome sequencing.</title>
        <authorList>
            <person name="Fukushima K."/>
        </authorList>
    </citation>
    <scope>NUCLEOTIDE SEQUENCE</scope>
    <source>
        <strain evidence="7">SING2019-196</strain>
    </source>
</reference>
<dbReference type="InterPro" id="IPR043151">
    <property type="entry name" value="BAH_sf"/>
</dbReference>
<evidence type="ECO:0000259" key="6">
    <source>
        <dbReference type="PROSITE" id="PS51319"/>
    </source>
</evidence>
<feature type="compositionally biased region" description="Polar residues" evidence="4">
    <location>
        <begin position="601"/>
        <end position="610"/>
    </location>
</feature>
<feature type="compositionally biased region" description="Polar residues" evidence="4">
    <location>
        <begin position="136"/>
        <end position="165"/>
    </location>
</feature>
<dbReference type="PROSITE" id="PS51038">
    <property type="entry name" value="BAH"/>
    <property type="match status" value="1"/>
</dbReference>
<protein>
    <recommendedName>
        <fullName evidence="9">TFIIS N-terminal domain-containing protein</fullName>
    </recommendedName>
</protein>
<dbReference type="PANTHER" id="PTHR46548">
    <property type="entry name" value="BAH AND TFIIS DOMAIN-CONTAINING PROTEIN-RELATED"/>
    <property type="match status" value="1"/>
</dbReference>
<dbReference type="Gene3D" id="2.30.30.490">
    <property type="match status" value="1"/>
</dbReference>
<feature type="compositionally biased region" description="Polar residues" evidence="4">
    <location>
        <begin position="655"/>
        <end position="667"/>
    </location>
</feature>
<evidence type="ECO:0008006" key="9">
    <source>
        <dbReference type="Google" id="ProtNLM"/>
    </source>
</evidence>
<feature type="compositionally biased region" description="Polar residues" evidence="4">
    <location>
        <begin position="497"/>
        <end position="526"/>
    </location>
</feature>
<dbReference type="InterPro" id="IPR017923">
    <property type="entry name" value="TFIIS_N"/>
</dbReference>
<evidence type="ECO:0000313" key="8">
    <source>
        <dbReference type="Proteomes" id="UP001279734"/>
    </source>
</evidence>
<dbReference type="Gene3D" id="1.20.930.10">
    <property type="entry name" value="Conserved domain common to transcription factors TFIIS, elongin A, CRSP70"/>
    <property type="match status" value="1"/>
</dbReference>
<comment type="caution">
    <text evidence="7">The sequence shown here is derived from an EMBL/GenBank/DDBJ whole genome shotgun (WGS) entry which is preliminary data.</text>
</comment>
<evidence type="ECO:0000256" key="2">
    <source>
        <dbReference type="ARBA" id="ARBA00023242"/>
    </source>
</evidence>
<feature type="compositionally biased region" description="Polar residues" evidence="4">
    <location>
        <begin position="426"/>
        <end position="445"/>
    </location>
</feature>
<dbReference type="InterPro" id="IPR001025">
    <property type="entry name" value="BAH_dom"/>
</dbReference>
<evidence type="ECO:0000256" key="3">
    <source>
        <dbReference type="PROSITE-ProRule" id="PRU00649"/>
    </source>
</evidence>
<feature type="domain" description="TFIIS N-terminal" evidence="6">
    <location>
        <begin position="269"/>
        <end position="355"/>
    </location>
</feature>
<feature type="compositionally biased region" description="Basic and acidic residues" evidence="4">
    <location>
        <begin position="611"/>
        <end position="630"/>
    </location>
</feature>
<feature type="region of interest" description="Disordered" evidence="4">
    <location>
        <begin position="813"/>
        <end position="865"/>
    </location>
</feature>
<accession>A0AAD3XD16</accession>
<feature type="region of interest" description="Disordered" evidence="4">
    <location>
        <begin position="407"/>
        <end position="527"/>
    </location>
</feature>
<dbReference type="InterPro" id="IPR003617">
    <property type="entry name" value="TFIIS/CRSP70_N_sub"/>
</dbReference>
<feature type="region of interest" description="Disordered" evidence="4">
    <location>
        <begin position="127"/>
        <end position="195"/>
    </location>
</feature>